<dbReference type="AlphaFoldDB" id="A0A7M7SXR2"/>
<dbReference type="Proteomes" id="UP000007110">
    <property type="component" value="Unassembled WGS sequence"/>
</dbReference>
<proteinExistence type="predicted"/>
<dbReference type="GeneID" id="115918564"/>
<name>A0A7M7SXR2_STRPU</name>
<dbReference type="RefSeq" id="XP_030839043.1">
    <property type="nucleotide sequence ID" value="XM_030983183.1"/>
</dbReference>
<keyword evidence="3" id="KW-1185">Reference proteome</keyword>
<reference evidence="2" key="2">
    <citation type="submission" date="2021-01" db="UniProtKB">
        <authorList>
            <consortium name="EnsemblMetazoa"/>
        </authorList>
    </citation>
    <scope>IDENTIFICATION</scope>
</reference>
<evidence type="ECO:0000313" key="3">
    <source>
        <dbReference type="Proteomes" id="UP000007110"/>
    </source>
</evidence>
<accession>A0A7M7SXR2</accession>
<evidence type="ECO:0000313" key="2">
    <source>
        <dbReference type="EnsemblMetazoa" id="XP_030839043"/>
    </source>
</evidence>
<feature type="region of interest" description="Disordered" evidence="1">
    <location>
        <begin position="18"/>
        <end position="47"/>
    </location>
</feature>
<feature type="region of interest" description="Disordered" evidence="1">
    <location>
        <begin position="62"/>
        <end position="88"/>
    </location>
</feature>
<sequence length="145" mass="15366">MIVVVVIRKRRKRKAECLDPTTPGIGQASSNHGNGGGSPLMPRGDGEGDLFVLADLTAHSQTAGENNYVDDNERQPPTYPGAMDRPGITRDAFGYESVRLPSADSALNGSGGIPGEVPVDGAIDLYANTEFHDVPTNLIDNELYG</sequence>
<dbReference type="KEGG" id="spu:115918564"/>
<protein>
    <submittedName>
        <fullName evidence="2">Uncharacterized protein</fullName>
    </submittedName>
</protein>
<evidence type="ECO:0000256" key="1">
    <source>
        <dbReference type="SAM" id="MobiDB-lite"/>
    </source>
</evidence>
<dbReference type="EnsemblMetazoa" id="XM_030983183">
    <property type="protein sequence ID" value="XP_030839043"/>
    <property type="gene ID" value="LOC115918564"/>
</dbReference>
<dbReference type="InParanoid" id="A0A7M7SXR2"/>
<reference evidence="3" key="1">
    <citation type="submission" date="2015-02" db="EMBL/GenBank/DDBJ databases">
        <title>Genome sequencing for Strongylocentrotus purpuratus.</title>
        <authorList>
            <person name="Murali S."/>
            <person name="Liu Y."/>
            <person name="Vee V."/>
            <person name="English A."/>
            <person name="Wang M."/>
            <person name="Skinner E."/>
            <person name="Han Y."/>
            <person name="Muzny D.M."/>
            <person name="Worley K.C."/>
            <person name="Gibbs R.A."/>
        </authorList>
    </citation>
    <scope>NUCLEOTIDE SEQUENCE</scope>
</reference>
<organism evidence="2 3">
    <name type="scientific">Strongylocentrotus purpuratus</name>
    <name type="common">Purple sea urchin</name>
    <dbReference type="NCBI Taxonomy" id="7668"/>
    <lineage>
        <taxon>Eukaryota</taxon>
        <taxon>Metazoa</taxon>
        <taxon>Echinodermata</taxon>
        <taxon>Eleutherozoa</taxon>
        <taxon>Echinozoa</taxon>
        <taxon>Echinoidea</taxon>
        <taxon>Euechinoidea</taxon>
        <taxon>Echinacea</taxon>
        <taxon>Camarodonta</taxon>
        <taxon>Echinidea</taxon>
        <taxon>Strongylocentrotidae</taxon>
        <taxon>Strongylocentrotus</taxon>
    </lineage>
</organism>